<proteinExistence type="predicted"/>
<feature type="compositionally biased region" description="Basic and acidic residues" evidence="5">
    <location>
        <begin position="1"/>
        <end position="21"/>
    </location>
</feature>
<feature type="transmembrane region" description="Helical" evidence="6">
    <location>
        <begin position="406"/>
        <end position="426"/>
    </location>
</feature>
<dbReference type="SUPFAM" id="SSF103473">
    <property type="entry name" value="MFS general substrate transporter"/>
    <property type="match status" value="1"/>
</dbReference>
<dbReference type="EMBL" id="KV425902">
    <property type="protein sequence ID" value="KZW00223.1"/>
    <property type="molecule type" value="Genomic_DNA"/>
</dbReference>
<sequence>MSSDHAYKGDDAYSDESKKASSDTQVEPAVLPAASFAVEDPPQQYRLYKRRWAGLLALFFLNIISGASWPWFGPISIPMADRFDFTSTQVNWLGNAVSLVFLPVSICVPFLCRRFGVRNTCLSGAVCLLIASWLRYAGTADSLSPTGKYALMLISQMIVGIPQPIYQVIGPSFSEIWFDLNFRTTATMIIAIANPLGSALGQLLSPMMSDPKDSILLLGVIGTVIAPLALLIGVDPPIPPTHAAATPSPPMLAMFRAMVGKEREGEPSMDMRERIDFGLLTIIFGLSVEAVSSFSILSNEILEPYGYSSDTAGFVGAALLFSGIVAAICAAPILDRVLTNHLGFAIRVLMPVLAAGWIGFIFAVRRDGTGGLFADVIIIGVTSMILLPVGLEIGCEVTRNPESSSAVLWFVANTLNIIFIPILHAMRSPDDGNPPRNFRRGLILNGALMAFAALLVFGVRGHQKRRELDMQMAQEMKERNGTATRA</sequence>
<keyword evidence="2 6" id="KW-0812">Transmembrane</keyword>
<evidence type="ECO:0000256" key="5">
    <source>
        <dbReference type="SAM" id="MobiDB-lite"/>
    </source>
</evidence>
<dbReference type="InterPro" id="IPR011701">
    <property type="entry name" value="MFS"/>
</dbReference>
<evidence type="ECO:0000256" key="6">
    <source>
        <dbReference type="SAM" id="Phobius"/>
    </source>
</evidence>
<dbReference type="Proteomes" id="UP000077266">
    <property type="component" value="Unassembled WGS sequence"/>
</dbReference>
<keyword evidence="4 6" id="KW-0472">Membrane</keyword>
<dbReference type="InParanoid" id="A0A165N524"/>
<feature type="region of interest" description="Disordered" evidence="5">
    <location>
        <begin position="1"/>
        <end position="25"/>
    </location>
</feature>
<feature type="transmembrane region" description="Helical" evidence="6">
    <location>
        <begin position="277"/>
        <end position="297"/>
    </location>
</feature>
<feature type="transmembrane region" description="Helical" evidence="6">
    <location>
        <begin position="312"/>
        <end position="334"/>
    </location>
</feature>
<feature type="transmembrane region" description="Helical" evidence="6">
    <location>
        <begin position="149"/>
        <end position="169"/>
    </location>
</feature>
<dbReference type="Gene3D" id="1.20.1250.20">
    <property type="entry name" value="MFS general substrate transporter like domains"/>
    <property type="match status" value="2"/>
</dbReference>
<feature type="transmembrane region" description="Helical" evidence="6">
    <location>
        <begin position="181"/>
        <end position="203"/>
    </location>
</feature>
<keyword evidence="3 6" id="KW-1133">Transmembrane helix</keyword>
<dbReference type="Pfam" id="PF07690">
    <property type="entry name" value="MFS_1"/>
    <property type="match status" value="1"/>
</dbReference>
<dbReference type="PANTHER" id="PTHR10924">
    <property type="entry name" value="MAJOR FACILITATOR SUPERFAMILY PROTEIN-RELATED"/>
    <property type="match status" value="1"/>
</dbReference>
<feature type="transmembrane region" description="Helical" evidence="6">
    <location>
        <begin position="215"/>
        <end position="234"/>
    </location>
</feature>
<feature type="transmembrane region" description="Helical" evidence="6">
    <location>
        <begin position="92"/>
        <end position="112"/>
    </location>
</feature>
<feature type="transmembrane region" description="Helical" evidence="6">
    <location>
        <begin position="346"/>
        <end position="364"/>
    </location>
</feature>
<dbReference type="InterPro" id="IPR036259">
    <property type="entry name" value="MFS_trans_sf"/>
</dbReference>
<dbReference type="GO" id="GO:0016020">
    <property type="term" value="C:membrane"/>
    <property type="evidence" value="ECO:0007669"/>
    <property type="project" value="UniProtKB-SubCell"/>
</dbReference>
<keyword evidence="8" id="KW-1185">Reference proteome</keyword>
<organism evidence="7 8">
    <name type="scientific">Exidia glandulosa HHB12029</name>
    <dbReference type="NCBI Taxonomy" id="1314781"/>
    <lineage>
        <taxon>Eukaryota</taxon>
        <taxon>Fungi</taxon>
        <taxon>Dikarya</taxon>
        <taxon>Basidiomycota</taxon>
        <taxon>Agaricomycotina</taxon>
        <taxon>Agaricomycetes</taxon>
        <taxon>Auriculariales</taxon>
        <taxon>Exidiaceae</taxon>
        <taxon>Exidia</taxon>
    </lineage>
</organism>
<dbReference type="PANTHER" id="PTHR10924:SF6">
    <property type="entry name" value="SOLUTE CARRIER FAMILY 49 MEMBER A3"/>
    <property type="match status" value="1"/>
</dbReference>
<protein>
    <submittedName>
        <fullName evidence="7">MFS general substrate transporter</fullName>
    </submittedName>
</protein>
<evidence type="ECO:0000256" key="3">
    <source>
        <dbReference type="ARBA" id="ARBA00022989"/>
    </source>
</evidence>
<feature type="transmembrane region" description="Helical" evidence="6">
    <location>
        <begin position="370"/>
        <end position="394"/>
    </location>
</feature>
<evidence type="ECO:0000313" key="7">
    <source>
        <dbReference type="EMBL" id="KZW00223.1"/>
    </source>
</evidence>
<reference evidence="7 8" key="1">
    <citation type="journal article" date="2016" name="Mol. Biol. Evol.">
        <title>Comparative Genomics of Early-Diverging Mushroom-Forming Fungi Provides Insights into the Origins of Lignocellulose Decay Capabilities.</title>
        <authorList>
            <person name="Nagy L.G."/>
            <person name="Riley R."/>
            <person name="Tritt A."/>
            <person name="Adam C."/>
            <person name="Daum C."/>
            <person name="Floudas D."/>
            <person name="Sun H."/>
            <person name="Yadav J.S."/>
            <person name="Pangilinan J."/>
            <person name="Larsson K.H."/>
            <person name="Matsuura K."/>
            <person name="Barry K."/>
            <person name="Labutti K."/>
            <person name="Kuo R."/>
            <person name="Ohm R.A."/>
            <person name="Bhattacharya S.S."/>
            <person name="Shirouzu T."/>
            <person name="Yoshinaga Y."/>
            <person name="Martin F.M."/>
            <person name="Grigoriev I.V."/>
            <person name="Hibbett D.S."/>
        </authorList>
    </citation>
    <scope>NUCLEOTIDE SEQUENCE [LARGE SCALE GENOMIC DNA]</scope>
    <source>
        <strain evidence="7 8">HHB12029</strain>
    </source>
</reference>
<dbReference type="AlphaFoldDB" id="A0A165N524"/>
<gene>
    <name evidence="7" type="ORF">EXIGLDRAFT_738786</name>
</gene>
<feature type="transmembrane region" description="Helical" evidence="6">
    <location>
        <begin position="52"/>
        <end position="72"/>
    </location>
</feature>
<feature type="transmembrane region" description="Helical" evidence="6">
    <location>
        <begin position="119"/>
        <end position="137"/>
    </location>
</feature>
<dbReference type="GO" id="GO:0022857">
    <property type="term" value="F:transmembrane transporter activity"/>
    <property type="evidence" value="ECO:0007669"/>
    <property type="project" value="InterPro"/>
</dbReference>
<dbReference type="InterPro" id="IPR049680">
    <property type="entry name" value="FLVCR1-2_SLC49-like"/>
</dbReference>
<evidence type="ECO:0000313" key="8">
    <source>
        <dbReference type="Proteomes" id="UP000077266"/>
    </source>
</evidence>
<evidence type="ECO:0000256" key="2">
    <source>
        <dbReference type="ARBA" id="ARBA00022692"/>
    </source>
</evidence>
<comment type="subcellular location">
    <subcellularLocation>
        <location evidence="1">Membrane</location>
        <topology evidence="1">Multi-pass membrane protein</topology>
    </subcellularLocation>
</comment>
<feature type="transmembrane region" description="Helical" evidence="6">
    <location>
        <begin position="438"/>
        <end position="459"/>
    </location>
</feature>
<dbReference type="OrthoDB" id="422206at2759"/>
<evidence type="ECO:0000256" key="4">
    <source>
        <dbReference type="ARBA" id="ARBA00023136"/>
    </source>
</evidence>
<name>A0A165N524_EXIGL</name>
<accession>A0A165N524</accession>
<evidence type="ECO:0000256" key="1">
    <source>
        <dbReference type="ARBA" id="ARBA00004141"/>
    </source>
</evidence>